<accession>A0ABD2WRE5</accession>
<gene>
    <name evidence="1" type="ORF">TKK_010834</name>
</gene>
<sequence>MKSITYYFGKTPKISDNNPNDMKFECDEVNENDQGVKRKFKERQSRVNKKSKIDASFTKNKILQQHTLKTSNKEGFLNSHENISQLKPLLELDTQSVANNNTRSFKKCIKPEDQTIDEQGVISTCSSTGPSPAIQAWSGLEVCLDGTTSIFHWIDE</sequence>
<evidence type="ECO:0000313" key="1">
    <source>
        <dbReference type="EMBL" id="KAL3395006.1"/>
    </source>
</evidence>
<comment type="caution">
    <text evidence="1">The sequence shown here is derived from an EMBL/GenBank/DDBJ whole genome shotgun (WGS) entry which is preliminary data.</text>
</comment>
<evidence type="ECO:0000313" key="2">
    <source>
        <dbReference type="Proteomes" id="UP001627154"/>
    </source>
</evidence>
<dbReference type="EMBL" id="JBJJXI010000086">
    <property type="protein sequence ID" value="KAL3395006.1"/>
    <property type="molecule type" value="Genomic_DNA"/>
</dbReference>
<dbReference type="Proteomes" id="UP001627154">
    <property type="component" value="Unassembled WGS sequence"/>
</dbReference>
<proteinExistence type="predicted"/>
<dbReference type="AlphaFoldDB" id="A0ABD2WRE5"/>
<keyword evidence="2" id="KW-1185">Reference proteome</keyword>
<protein>
    <submittedName>
        <fullName evidence="1">Uncharacterized protein</fullName>
    </submittedName>
</protein>
<reference evidence="1 2" key="1">
    <citation type="journal article" date="2024" name="bioRxiv">
        <title>A reference genome for Trichogramma kaykai: A tiny desert-dwelling parasitoid wasp with competing sex-ratio distorters.</title>
        <authorList>
            <person name="Culotta J."/>
            <person name="Lindsey A.R."/>
        </authorList>
    </citation>
    <scope>NUCLEOTIDE SEQUENCE [LARGE SCALE GENOMIC DNA]</scope>
    <source>
        <strain evidence="1 2">KSX58</strain>
    </source>
</reference>
<name>A0ABD2WRE5_9HYME</name>
<organism evidence="1 2">
    <name type="scientific">Trichogramma kaykai</name>
    <dbReference type="NCBI Taxonomy" id="54128"/>
    <lineage>
        <taxon>Eukaryota</taxon>
        <taxon>Metazoa</taxon>
        <taxon>Ecdysozoa</taxon>
        <taxon>Arthropoda</taxon>
        <taxon>Hexapoda</taxon>
        <taxon>Insecta</taxon>
        <taxon>Pterygota</taxon>
        <taxon>Neoptera</taxon>
        <taxon>Endopterygota</taxon>
        <taxon>Hymenoptera</taxon>
        <taxon>Apocrita</taxon>
        <taxon>Proctotrupomorpha</taxon>
        <taxon>Chalcidoidea</taxon>
        <taxon>Trichogrammatidae</taxon>
        <taxon>Trichogramma</taxon>
    </lineage>
</organism>